<reference evidence="2 3" key="1">
    <citation type="journal article" date="2016" name="Fungal Biol.">
        <title>The genome of Xylona heveae provides a window into fungal endophytism.</title>
        <authorList>
            <person name="Gazis R."/>
            <person name="Kuo A."/>
            <person name="Riley R."/>
            <person name="LaButti K."/>
            <person name="Lipzen A."/>
            <person name="Lin J."/>
            <person name="Amirebrahimi M."/>
            <person name="Hesse C.N."/>
            <person name="Spatafora J.W."/>
            <person name="Henrissat B."/>
            <person name="Hainaut M."/>
            <person name="Grigoriev I.V."/>
            <person name="Hibbett D.S."/>
        </authorList>
    </citation>
    <scope>NUCLEOTIDE SEQUENCE [LARGE SCALE GENOMIC DNA]</scope>
    <source>
        <strain evidence="2 3">TC161</strain>
    </source>
</reference>
<name>A0A165J5Z1_XYLHT</name>
<protein>
    <submittedName>
        <fullName evidence="2">Uncharacterized protein</fullName>
    </submittedName>
</protein>
<keyword evidence="3" id="KW-1185">Reference proteome</keyword>
<accession>A0A165J5Z1</accession>
<keyword evidence="1" id="KW-0812">Transmembrane</keyword>
<feature type="transmembrane region" description="Helical" evidence="1">
    <location>
        <begin position="204"/>
        <end position="225"/>
    </location>
</feature>
<dbReference type="Proteomes" id="UP000076632">
    <property type="component" value="Unassembled WGS sequence"/>
</dbReference>
<sequence>MSLPKCAANLNDVYEGDVSDVYFDLAKAKPGDFFEPTKINKTEDVAPVVSPNSTIEIPWFWAIKNPSHPRSRDHELDIHQQGLNYTLDLYRADRCEKVMNVMPSTNVTAFLNSGLPFGKFDGEHALGALRPINEDCPVVGCQLLVYYWTIPADIDVTLNYQMRLTTNKLHIDSMSQMYRVSNDTKPLPNSQCSKNHRKETAHTGGFVALGVVVLLCLVAVLFILWRHEKRRRARAPVKLDDAYADEDE</sequence>
<dbReference type="RefSeq" id="XP_018191333.1">
    <property type="nucleotide sequence ID" value="XM_018334138.1"/>
</dbReference>
<gene>
    <name evidence="2" type="ORF">L228DRAFT_259154</name>
</gene>
<dbReference type="EMBL" id="KV407455">
    <property type="protein sequence ID" value="KZF25778.1"/>
    <property type="molecule type" value="Genomic_DNA"/>
</dbReference>
<evidence type="ECO:0000256" key="1">
    <source>
        <dbReference type="SAM" id="Phobius"/>
    </source>
</evidence>
<dbReference type="AlphaFoldDB" id="A0A165J5Z1"/>
<organism evidence="2 3">
    <name type="scientific">Xylona heveae (strain CBS 132557 / TC161)</name>
    <dbReference type="NCBI Taxonomy" id="1328760"/>
    <lineage>
        <taxon>Eukaryota</taxon>
        <taxon>Fungi</taxon>
        <taxon>Dikarya</taxon>
        <taxon>Ascomycota</taxon>
        <taxon>Pezizomycotina</taxon>
        <taxon>Xylonomycetes</taxon>
        <taxon>Xylonales</taxon>
        <taxon>Xylonaceae</taxon>
        <taxon>Xylona</taxon>
    </lineage>
</organism>
<evidence type="ECO:0000313" key="2">
    <source>
        <dbReference type="EMBL" id="KZF25778.1"/>
    </source>
</evidence>
<dbReference type="InParanoid" id="A0A165J5Z1"/>
<proteinExistence type="predicted"/>
<dbReference type="GeneID" id="28899275"/>
<keyword evidence="1" id="KW-1133">Transmembrane helix</keyword>
<keyword evidence="1" id="KW-0472">Membrane</keyword>
<evidence type="ECO:0000313" key="3">
    <source>
        <dbReference type="Proteomes" id="UP000076632"/>
    </source>
</evidence>